<feature type="signal peptide" evidence="6">
    <location>
        <begin position="1"/>
        <end position="29"/>
    </location>
</feature>
<evidence type="ECO:0000313" key="9">
    <source>
        <dbReference type="Proteomes" id="UP001165079"/>
    </source>
</evidence>
<keyword evidence="6" id="KW-0732">Signal</keyword>
<dbReference type="InterPro" id="IPR038765">
    <property type="entry name" value="Papain-like_cys_pep_sf"/>
</dbReference>
<evidence type="ECO:0000313" key="8">
    <source>
        <dbReference type="EMBL" id="GLZ77786.1"/>
    </source>
</evidence>
<organism evidence="8 9">
    <name type="scientific">Actinorhabdospora filicis</name>
    <dbReference type="NCBI Taxonomy" id="1785913"/>
    <lineage>
        <taxon>Bacteria</taxon>
        <taxon>Bacillati</taxon>
        <taxon>Actinomycetota</taxon>
        <taxon>Actinomycetes</taxon>
        <taxon>Micromonosporales</taxon>
        <taxon>Micromonosporaceae</taxon>
        <taxon>Actinorhabdospora</taxon>
    </lineage>
</organism>
<keyword evidence="2" id="KW-0645">Protease</keyword>
<dbReference type="InterPro" id="IPR000064">
    <property type="entry name" value="NLP_P60_dom"/>
</dbReference>
<reference evidence="8" key="1">
    <citation type="submission" date="2023-03" db="EMBL/GenBank/DDBJ databases">
        <title>Actinorhabdospora filicis NBRC 111898.</title>
        <authorList>
            <person name="Ichikawa N."/>
            <person name="Sato H."/>
            <person name="Tonouchi N."/>
        </authorList>
    </citation>
    <scope>NUCLEOTIDE SEQUENCE</scope>
    <source>
        <strain evidence="8">NBRC 111898</strain>
    </source>
</reference>
<evidence type="ECO:0000256" key="6">
    <source>
        <dbReference type="SAM" id="SignalP"/>
    </source>
</evidence>
<dbReference type="EMBL" id="BSTX01000001">
    <property type="protein sequence ID" value="GLZ77786.1"/>
    <property type="molecule type" value="Genomic_DNA"/>
</dbReference>
<dbReference type="Gene3D" id="3.90.1720.10">
    <property type="entry name" value="endopeptidase domain like (from Nostoc punctiforme)"/>
    <property type="match status" value="1"/>
</dbReference>
<feature type="domain" description="NlpC/P60" evidence="7">
    <location>
        <begin position="204"/>
        <end position="322"/>
    </location>
</feature>
<keyword evidence="5" id="KW-0175">Coiled coil</keyword>
<keyword evidence="3" id="KW-0378">Hydrolase</keyword>
<accession>A0A9W6SNF0</accession>
<dbReference type="GO" id="GO:0008234">
    <property type="term" value="F:cysteine-type peptidase activity"/>
    <property type="evidence" value="ECO:0007669"/>
    <property type="project" value="UniProtKB-KW"/>
</dbReference>
<feature type="chain" id="PRO_5040844890" description="NlpC/P60 domain-containing protein" evidence="6">
    <location>
        <begin position="30"/>
        <end position="322"/>
    </location>
</feature>
<dbReference type="GO" id="GO:0006508">
    <property type="term" value="P:proteolysis"/>
    <property type="evidence" value="ECO:0007669"/>
    <property type="project" value="UniProtKB-KW"/>
</dbReference>
<keyword evidence="9" id="KW-1185">Reference proteome</keyword>
<proteinExistence type="inferred from homology"/>
<feature type="coiled-coil region" evidence="5">
    <location>
        <begin position="50"/>
        <end position="87"/>
    </location>
</feature>
<dbReference type="SUPFAM" id="SSF54001">
    <property type="entry name" value="Cysteine proteinases"/>
    <property type="match status" value="1"/>
</dbReference>
<dbReference type="Proteomes" id="UP001165079">
    <property type="component" value="Unassembled WGS sequence"/>
</dbReference>
<dbReference type="PROSITE" id="PS51935">
    <property type="entry name" value="NLPC_P60"/>
    <property type="match status" value="1"/>
</dbReference>
<sequence length="322" mass="35331">MLANTARRMGFLAVATAFVIGVAAPAVHADPVDEKEKQIEEQFHTLEGVIEDYNRVNEEFKETAAKVEALEKELKPFEDQLAVLYEEVGAIARNIYMGGQMTGTMTALTTGSPDTLAERMTLLDQVTADSSDAIDRLNDAKASLDERKGVLDGLYETQSQQESEMKAKKETITADIERLSGERDKAYRDSRGLSDDSFIPPFVPGKRGEVVRFALKQVGDDYGWAAEGPDVWDCSGLMLGAWKQVGVHLPHNAAMEWNQLQHISRDELQPGDLVFYNGLNHVAMYIGGDHVVHASDYGIGVIISTVDKGGSPYYGSARVPGF</sequence>
<name>A0A9W6SNF0_9ACTN</name>
<evidence type="ECO:0000256" key="1">
    <source>
        <dbReference type="ARBA" id="ARBA00007074"/>
    </source>
</evidence>
<evidence type="ECO:0000256" key="5">
    <source>
        <dbReference type="SAM" id="Coils"/>
    </source>
</evidence>
<dbReference type="PANTHER" id="PTHR47359">
    <property type="entry name" value="PEPTIDOGLYCAN DL-ENDOPEPTIDASE CWLO"/>
    <property type="match status" value="1"/>
</dbReference>
<comment type="similarity">
    <text evidence="1">Belongs to the peptidase C40 family.</text>
</comment>
<evidence type="ECO:0000256" key="4">
    <source>
        <dbReference type="ARBA" id="ARBA00022807"/>
    </source>
</evidence>
<evidence type="ECO:0000256" key="3">
    <source>
        <dbReference type="ARBA" id="ARBA00022801"/>
    </source>
</evidence>
<evidence type="ECO:0000259" key="7">
    <source>
        <dbReference type="PROSITE" id="PS51935"/>
    </source>
</evidence>
<dbReference type="Gene3D" id="6.10.250.3150">
    <property type="match status" value="1"/>
</dbReference>
<dbReference type="AlphaFoldDB" id="A0A9W6SNF0"/>
<comment type="caution">
    <text evidence="8">The sequence shown here is derived from an EMBL/GenBank/DDBJ whole genome shotgun (WGS) entry which is preliminary data.</text>
</comment>
<keyword evidence="4" id="KW-0788">Thiol protease</keyword>
<dbReference type="PANTHER" id="PTHR47359:SF3">
    <property type="entry name" value="NLP_P60 DOMAIN-CONTAINING PROTEIN-RELATED"/>
    <property type="match status" value="1"/>
</dbReference>
<dbReference type="InterPro" id="IPR051794">
    <property type="entry name" value="PG_Endopeptidase_C40"/>
</dbReference>
<dbReference type="Pfam" id="PF00877">
    <property type="entry name" value="NLPC_P60"/>
    <property type="match status" value="1"/>
</dbReference>
<protein>
    <recommendedName>
        <fullName evidence="7">NlpC/P60 domain-containing protein</fullName>
    </recommendedName>
</protein>
<evidence type="ECO:0000256" key="2">
    <source>
        <dbReference type="ARBA" id="ARBA00022670"/>
    </source>
</evidence>
<gene>
    <name evidence="8" type="ORF">Afil01_25930</name>
</gene>